<keyword evidence="5 6" id="KW-0472">Membrane</keyword>
<evidence type="ECO:0000256" key="1">
    <source>
        <dbReference type="ARBA" id="ARBA00004141"/>
    </source>
</evidence>
<evidence type="ECO:0000256" key="4">
    <source>
        <dbReference type="ARBA" id="ARBA00022989"/>
    </source>
</evidence>
<dbReference type="RefSeq" id="WP_209462831.1">
    <property type="nucleotide sequence ID" value="NZ_CP110224.1"/>
</dbReference>
<keyword evidence="9" id="KW-1185">Reference proteome</keyword>
<feature type="transmembrane region" description="Helical" evidence="6">
    <location>
        <begin position="72"/>
        <end position="90"/>
    </location>
</feature>
<keyword evidence="3" id="KW-0201">Cytochrome c-type biogenesis</keyword>
<dbReference type="PANTHER" id="PTHR31566">
    <property type="entry name" value="CYTOCHROME C BIOGENESIS PROTEIN CCS1, CHLOROPLASTIC"/>
    <property type="match status" value="1"/>
</dbReference>
<name>A0ABS4IFC4_9BACI</name>
<feature type="transmembrane region" description="Helical" evidence="6">
    <location>
        <begin position="132"/>
        <end position="154"/>
    </location>
</feature>
<evidence type="ECO:0000313" key="9">
    <source>
        <dbReference type="Proteomes" id="UP001519345"/>
    </source>
</evidence>
<reference evidence="8 9" key="1">
    <citation type="submission" date="2021-03" db="EMBL/GenBank/DDBJ databases">
        <title>Genomic Encyclopedia of Type Strains, Phase IV (KMG-IV): sequencing the most valuable type-strain genomes for metagenomic binning, comparative biology and taxonomic classification.</title>
        <authorList>
            <person name="Goeker M."/>
        </authorList>
    </citation>
    <scope>NUCLEOTIDE SEQUENCE [LARGE SCALE GENOMIC DNA]</scope>
    <source>
        <strain evidence="8 9">DSM 25609</strain>
    </source>
</reference>
<evidence type="ECO:0000256" key="3">
    <source>
        <dbReference type="ARBA" id="ARBA00022748"/>
    </source>
</evidence>
<dbReference type="Pfam" id="PF05140">
    <property type="entry name" value="ResB"/>
    <property type="match status" value="2"/>
</dbReference>
<feature type="transmembrane region" description="Helical" evidence="6">
    <location>
        <begin position="223"/>
        <end position="245"/>
    </location>
</feature>
<comment type="caution">
    <text evidence="8">The sequence shown here is derived from an EMBL/GenBank/DDBJ whole genome shotgun (WGS) entry which is preliminary data.</text>
</comment>
<dbReference type="InterPro" id="IPR023494">
    <property type="entry name" value="Cyt_c_bgen_Ccs1/CcsB/ResB"/>
</dbReference>
<comment type="subcellular location">
    <subcellularLocation>
        <location evidence="1">Membrane</location>
        <topology evidence="1">Multi-pass membrane protein</topology>
    </subcellularLocation>
</comment>
<evidence type="ECO:0000256" key="2">
    <source>
        <dbReference type="ARBA" id="ARBA00022692"/>
    </source>
</evidence>
<feature type="domain" description="ResB-like" evidence="7">
    <location>
        <begin position="448"/>
        <end position="526"/>
    </location>
</feature>
<evidence type="ECO:0000256" key="6">
    <source>
        <dbReference type="SAM" id="Phobius"/>
    </source>
</evidence>
<evidence type="ECO:0000313" key="8">
    <source>
        <dbReference type="EMBL" id="MBP1969644.1"/>
    </source>
</evidence>
<dbReference type="InterPro" id="IPR007816">
    <property type="entry name" value="ResB-like_domain"/>
</dbReference>
<dbReference type="EMBL" id="JAGGKX010000007">
    <property type="protein sequence ID" value="MBP1969644.1"/>
    <property type="molecule type" value="Genomic_DNA"/>
</dbReference>
<feature type="domain" description="ResB-like" evidence="7">
    <location>
        <begin position="70"/>
        <end position="429"/>
    </location>
</feature>
<dbReference type="Proteomes" id="UP001519345">
    <property type="component" value="Unassembled WGS sequence"/>
</dbReference>
<gene>
    <name evidence="8" type="ORF">J2Z83_001751</name>
</gene>
<evidence type="ECO:0000256" key="5">
    <source>
        <dbReference type="ARBA" id="ARBA00023136"/>
    </source>
</evidence>
<keyword evidence="4 6" id="KW-1133">Transmembrane helix</keyword>
<dbReference type="PANTHER" id="PTHR31566:SF0">
    <property type="entry name" value="CYTOCHROME C BIOGENESIS PROTEIN CCS1, CHLOROPLASTIC"/>
    <property type="match status" value="1"/>
</dbReference>
<feature type="transmembrane region" description="Helical" evidence="6">
    <location>
        <begin position="475"/>
        <end position="496"/>
    </location>
</feature>
<organism evidence="8 9">
    <name type="scientific">Virgibacillus natechei</name>
    <dbReference type="NCBI Taxonomy" id="1216297"/>
    <lineage>
        <taxon>Bacteria</taxon>
        <taxon>Bacillati</taxon>
        <taxon>Bacillota</taxon>
        <taxon>Bacilli</taxon>
        <taxon>Bacillales</taxon>
        <taxon>Bacillaceae</taxon>
        <taxon>Virgibacillus</taxon>
    </lineage>
</organism>
<sequence length="548" mass="62990">MKKIKCECGHINPEGTVLCEACGKPVEGNQHIDGNEGKKLLNMRYDGSARRSQTYNKSIVDKIWSFFSSVKVGVWLIVITLLASVVGSILPQEMYIPAGAESRDPTIFYEDQYGLFGLIFYQLGFHNLYSSWWYITLIALIGVSLVICSIDRFVPLYKALKNQKAKRHESFLNRQRLYSETETVTDEEIIKLKESLKKQRYKVRDENGHIMAEKGRFSRWGPYVNHIGLIIILLAALLRFTPILYMDEYVWVREGQEIVIPGTEREYYVENKEFIMETHDEEDERFADAIEQQGGMVASNYQTNVVISQADQSVAGTDPELEPIKEGEIRLNQPLKFDGYTLYQAGYQLNEFSTMTFKIHESDDPSQEALDEFTIDLTSPDMEYDLDNGFHVELAQYYPDFYLDDDGMPASETNYSRNPAFVLFVSPPDSDITETSFLGIGSNIDPTEENQYNVAIENFDTHDVSGLTVRRDYTLPFFGLGAAIFMIGVVQGMYWYHRRIWIHPKDNGLLLAAHTNKNWFGIKKDIEKIIEDTNVKMVDDQKELDEDE</sequence>
<protein>
    <submittedName>
        <fullName evidence="8">Cytochrome c biogenesis protein</fullName>
    </submittedName>
</protein>
<evidence type="ECO:0000259" key="7">
    <source>
        <dbReference type="Pfam" id="PF05140"/>
    </source>
</evidence>
<proteinExistence type="predicted"/>
<accession>A0ABS4IFC4</accession>
<keyword evidence="2 6" id="KW-0812">Transmembrane</keyword>